<dbReference type="GO" id="GO:0016887">
    <property type="term" value="F:ATP hydrolysis activity"/>
    <property type="evidence" value="ECO:0007669"/>
    <property type="project" value="InterPro"/>
</dbReference>
<dbReference type="CDD" id="cd03257">
    <property type="entry name" value="ABC_NikE_OppD_transporters"/>
    <property type="match status" value="1"/>
</dbReference>
<dbReference type="InterPro" id="IPR003593">
    <property type="entry name" value="AAA+_ATPase"/>
</dbReference>
<organism evidence="8 9">
    <name type="scientific">Rhizobium leguminosarum bv. viciae</name>
    <dbReference type="NCBI Taxonomy" id="387"/>
    <lineage>
        <taxon>Bacteria</taxon>
        <taxon>Pseudomonadati</taxon>
        <taxon>Pseudomonadota</taxon>
        <taxon>Alphaproteobacteria</taxon>
        <taxon>Hyphomicrobiales</taxon>
        <taxon>Rhizobiaceae</taxon>
        <taxon>Rhizobium/Agrobacterium group</taxon>
        <taxon>Rhizobium</taxon>
    </lineage>
</organism>
<evidence type="ECO:0000256" key="2">
    <source>
        <dbReference type="ARBA" id="ARBA00005417"/>
    </source>
</evidence>
<dbReference type="FunFam" id="3.40.50.300:FF:000016">
    <property type="entry name" value="Oligopeptide ABC transporter ATP-binding component"/>
    <property type="match status" value="1"/>
</dbReference>
<evidence type="ECO:0000256" key="5">
    <source>
        <dbReference type="ARBA" id="ARBA00022840"/>
    </source>
</evidence>
<dbReference type="SMART" id="SM00382">
    <property type="entry name" value="AAA"/>
    <property type="match status" value="1"/>
</dbReference>
<accession>A0A8G2ISV4</accession>
<gene>
    <name evidence="8" type="ORF">E0H31_30925</name>
</gene>
<evidence type="ECO:0000259" key="7">
    <source>
        <dbReference type="PROSITE" id="PS50893"/>
    </source>
</evidence>
<dbReference type="NCBIfam" id="TIGR01727">
    <property type="entry name" value="oligo_HPY"/>
    <property type="match status" value="1"/>
</dbReference>
<proteinExistence type="inferred from homology"/>
<dbReference type="Pfam" id="PF00005">
    <property type="entry name" value="ABC_tran"/>
    <property type="match status" value="1"/>
</dbReference>
<evidence type="ECO:0000313" key="8">
    <source>
        <dbReference type="EMBL" id="TBX86603.1"/>
    </source>
</evidence>
<dbReference type="AlphaFoldDB" id="A0A8G2ISV4"/>
<sequence>MNAPILSLCGIQQTYTSRNASGWGSTRVRAVDGIDLDVFEGETLAIVGESGSGKSTLAKLLLMLTSPTSGKALFNGKDFASLDGELRHQFRREVQAVFQDPASSLNPRMTIEKTLRFIVKRHALRSATDIRPFLADCLMRVGLNPPERYLERYPHELSGGQQQRVAIARAMMMAPKVIVADEPLSSLDVSVQAQILDLMKSLRTLTNVGFVVISHDLGAMHSIADRTAVMYRGRIVEIGENIYTHPRHPYTKLLLDARLTADPTRGRIRSMASAPSMPTLAATPNGCRFRPRCHYAVALCETADPMLRPMPIGQTQVACHRAEELSRHFEIPGGGQRAPSTGDSLKA</sequence>
<dbReference type="GO" id="GO:0055085">
    <property type="term" value="P:transmembrane transport"/>
    <property type="evidence" value="ECO:0007669"/>
    <property type="project" value="UniProtKB-ARBA"/>
</dbReference>
<dbReference type="PANTHER" id="PTHR43776">
    <property type="entry name" value="TRANSPORT ATP-BINDING PROTEIN"/>
    <property type="match status" value="1"/>
</dbReference>
<evidence type="ECO:0000313" key="9">
    <source>
        <dbReference type="Proteomes" id="UP000291866"/>
    </source>
</evidence>
<comment type="subcellular location">
    <subcellularLocation>
        <location evidence="1">Cell inner membrane</location>
        <topology evidence="1">Peripheral membrane protein</topology>
    </subcellularLocation>
</comment>
<dbReference type="PROSITE" id="PS50893">
    <property type="entry name" value="ABC_TRANSPORTER_2"/>
    <property type="match status" value="1"/>
</dbReference>
<keyword evidence="4" id="KW-0547">Nucleotide-binding</keyword>
<dbReference type="Gene3D" id="3.40.50.300">
    <property type="entry name" value="P-loop containing nucleotide triphosphate hydrolases"/>
    <property type="match status" value="1"/>
</dbReference>
<feature type="region of interest" description="Disordered" evidence="6">
    <location>
        <begin position="328"/>
        <end position="347"/>
    </location>
</feature>
<evidence type="ECO:0000256" key="6">
    <source>
        <dbReference type="SAM" id="MobiDB-lite"/>
    </source>
</evidence>
<dbReference type="GO" id="GO:0005524">
    <property type="term" value="F:ATP binding"/>
    <property type="evidence" value="ECO:0007669"/>
    <property type="project" value="UniProtKB-KW"/>
</dbReference>
<dbReference type="RefSeq" id="WP_131602917.1">
    <property type="nucleotide sequence ID" value="NZ_SJLU01000022.1"/>
</dbReference>
<dbReference type="InterPro" id="IPR027417">
    <property type="entry name" value="P-loop_NTPase"/>
</dbReference>
<comment type="caution">
    <text evidence="8">The sequence shown here is derived from an EMBL/GenBank/DDBJ whole genome shotgun (WGS) entry which is preliminary data.</text>
</comment>
<dbReference type="PANTHER" id="PTHR43776:SF7">
    <property type="entry name" value="D,D-DIPEPTIDE TRANSPORT ATP-BINDING PROTEIN DDPF-RELATED"/>
    <property type="match status" value="1"/>
</dbReference>
<name>A0A8G2ISV4_RHILV</name>
<dbReference type="Pfam" id="PF08352">
    <property type="entry name" value="oligo_HPY"/>
    <property type="match status" value="1"/>
</dbReference>
<feature type="compositionally biased region" description="Polar residues" evidence="6">
    <location>
        <begin position="338"/>
        <end position="347"/>
    </location>
</feature>
<keyword evidence="3" id="KW-0813">Transport</keyword>
<evidence type="ECO:0000256" key="3">
    <source>
        <dbReference type="ARBA" id="ARBA00022448"/>
    </source>
</evidence>
<keyword evidence="5 8" id="KW-0067">ATP-binding</keyword>
<protein>
    <submittedName>
        <fullName evidence="8">ABC transporter ATP-binding protein</fullName>
    </submittedName>
</protein>
<dbReference type="InterPro" id="IPR003439">
    <property type="entry name" value="ABC_transporter-like_ATP-bd"/>
</dbReference>
<dbReference type="InterPro" id="IPR050319">
    <property type="entry name" value="ABC_transp_ATP-bind"/>
</dbReference>
<dbReference type="InterPro" id="IPR017871">
    <property type="entry name" value="ABC_transporter-like_CS"/>
</dbReference>
<dbReference type="InterPro" id="IPR013563">
    <property type="entry name" value="Oligopep_ABC_C"/>
</dbReference>
<dbReference type="EMBL" id="SJLU01000022">
    <property type="protein sequence ID" value="TBX86603.1"/>
    <property type="molecule type" value="Genomic_DNA"/>
</dbReference>
<evidence type="ECO:0000256" key="1">
    <source>
        <dbReference type="ARBA" id="ARBA00004417"/>
    </source>
</evidence>
<comment type="similarity">
    <text evidence="2">Belongs to the ABC transporter superfamily.</text>
</comment>
<dbReference type="GO" id="GO:0015833">
    <property type="term" value="P:peptide transport"/>
    <property type="evidence" value="ECO:0007669"/>
    <property type="project" value="InterPro"/>
</dbReference>
<reference evidence="8 9" key="1">
    <citation type="submission" date="2019-02" db="EMBL/GenBank/DDBJ databases">
        <title>The competitiveness to form nodules shapes the capacities of Rhizobium leguminosarum sv viciae communities to promote symbiosis with specific hosts.</title>
        <authorList>
            <person name="Boivin S."/>
            <person name="Lepetit M."/>
        </authorList>
    </citation>
    <scope>NUCLEOTIDE SEQUENCE [LARGE SCALE GENOMIC DNA]</scope>
    <source>
        <strain evidence="8 9">SPF4F3</strain>
    </source>
</reference>
<dbReference type="SUPFAM" id="SSF52540">
    <property type="entry name" value="P-loop containing nucleoside triphosphate hydrolases"/>
    <property type="match status" value="1"/>
</dbReference>
<dbReference type="GO" id="GO:0005886">
    <property type="term" value="C:plasma membrane"/>
    <property type="evidence" value="ECO:0007669"/>
    <property type="project" value="UniProtKB-SubCell"/>
</dbReference>
<feature type="domain" description="ABC transporter" evidence="7">
    <location>
        <begin position="11"/>
        <end position="257"/>
    </location>
</feature>
<evidence type="ECO:0000256" key="4">
    <source>
        <dbReference type="ARBA" id="ARBA00022741"/>
    </source>
</evidence>
<dbReference type="PROSITE" id="PS00211">
    <property type="entry name" value="ABC_TRANSPORTER_1"/>
    <property type="match status" value="1"/>
</dbReference>
<dbReference type="Proteomes" id="UP000291866">
    <property type="component" value="Unassembled WGS sequence"/>
</dbReference>